<evidence type="ECO:0000313" key="3">
    <source>
        <dbReference type="Proteomes" id="UP001597180"/>
    </source>
</evidence>
<keyword evidence="1" id="KW-1133">Transmembrane helix</keyword>
<comment type="caution">
    <text evidence="2">The sequence shown here is derived from an EMBL/GenBank/DDBJ whole genome shotgun (WGS) entry which is preliminary data.</text>
</comment>
<proteinExistence type="predicted"/>
<organism evidence="2 3">
    <name type="scientific">Paenibacillus vulneris</name>
    <dbReference type="NCBI Taxonomy" id="1133364"/>
    <lineage>
        <taxon>Bacteria</taxon>
        <taxon>Bacillati</taxon>
        <taxon>Bacillota</taxon>
        <taxon>Bacilli</taxon>
        <taxon>Bacillales</taxon>
        <taxon>Paenibacillaceae</taxon>
        <taxon>Paenibacillus</taxon>
    </lineage>
</organism>
<protein>
    <recommendedName>
        <fullName evidence="4">DUF4131 domain-containing protein</fullName>
    </recommendedName>
</protein>
<keyword evidence="1" id="KW-0812">Transmembrane</keyword>
<sequence length="215" mass="24420">MGKRSGLFVTWVLLLAFVILFYYLLHNTNHPLLFYSTAGMVMLLSIVCFLLLLLRYKFNWKTIVCTPLIGLLLIFIVRHSLDQRIHFALQSTLSRELPGVVLSIKEISAGHAGWAKPVDLPGHDADETRSEGHFFPSLPHYQSEAILADHPAPDEIDTVSYRFVVKQPYFIDGKDISAKYCFVWGACSYFYKGYADVNAQTGEVIGLKIVYRDLK</sequence>
<name>A0ABW3UVX6_9BACL</name>
<reference evidence="3" key="1">
    <citation type="journal article" date="2019" name="Int. J. Syst. Evol. Microbiol.">
        <title>The Global Catalogue of Microorganisms (GCM) 10K type strain sequencing project: providing services to taxonomists for standard genome sequencing and annotation.</title>
        <authorList>
            <consortium name="The Broad Institute Genomics Platform"/>
            <consortium name="The Broad Institute Genome Sequencing Center for Infectious Disease"/>
            <person name="Wu L."/>
            <person name="Ma J."/>
        </authorList>
    </citation>
    <scope>NUCLEOTIDE SEQUENCE [LARGE SCALE GENOMIC DNA]</scope>
    <source>
        <strain evidence="3">CCUG 53270</strain>
    </source>
</reference>
<dbReference type="Proteomes" id="UP001597180">
    <property type="component" value="Unassembled WGS sequence"/>
</dbReference>
<dbReference type="EMBL" id="JBHTLU010000036">
    <property type="protein sequence ID" value="MFD1223750.1"/>
    <property type="molecule type" value="Genomic_DNA"/>
</dbReference>
<feature type="transmembrane region" description="Helical" evidence="1">
    <location>
        <begin position="6"/>
        <end position="25"/>
    </location>
</feature>
<keyword evidence="1" id="KW-0472">Membrane</keyword>
<evidence type="ECO:0000256" key="1">
    <source>
        <dbReference type="SAM" id="Phobius"/>
    </source>
</evidence>
<keyword evidence="3" id="KW-1185">Reference proteome</keyword>
<accession>A0ABW3UVX6</accession>
<evidence type="ECO:0008006" key="4">
    <source>
        <dbReference type="Google" id="ProtNLM"/>
    </source>
</evidence>
<gene>
    <name evidence="2" type="ORF">ACFQ4B_26870</name>
</gene>
<dbReference type="RefSeq" id="WP_345587831.1">
    <property type="nucleotide sequence ID" value="NZ_BAABJG010000014.1"/>
</dbReference>
<evidence type="ECO:0000313" key="2">
    <source>
        <dbReference type="EMBL" id="MFD1223750.1"/>
    </source>
</evidence>
<feature type="transmembrane region" description="Helical" evidence="1">
    <location>
        <begin position="32"/>
        <end position="54"/>
    </location>
</feature>
<feature type="transmembrane region" description="Helical" evidence="1">
    <location>
        <begin position="60"/>
        <end position="77"/>
    </location>
</feature>